<dbReference type="EMBL" id="UGRI01000001">
    <property type="protein sequence ID" value="SUA24622.1"/>
    <property type="molecule type" value="Genomic_DNA"/>
</dbReference>
<proteinExistence type="predicted"/>
<evidence type="ECO:0000313" key="1">
    <source>
        <dbReference type="EMBL" id="SUA24622.1"/>
    </source>
</evidence>
<reference evidence="1" key="1">
    <citation type="submission" date="2018-06" db="EMBL/GenBank/DDBJ databases">
        <authorList>
            <consortium name="Pathogen Informatics"/>
            <person name="Doyle S."/>
        </authorList>
    </citation>
    <scope>NUCLEOTIDE SEQUENCE [LARGE SCALE GENOMIC DNA]</scope>
    <source>
        <strain evidence="1">NCTC11421</strain>
    </source>
</reference>
<protein>
    <submittedName>
        <fullName evidence="1">Uncharacterized protein</fullName>
    </submittedName>
</protein>
<gene>
    <name evidence="1" type="ORF">NCTC11421_02625</name>
</gene>
<organism evidence="1">
    <name type="scientific">Neisseria gonorrhoeae</name>
    <dbReference type="NCBI Taxonomy" id="485"/>
    <lineage>
        <taxon>Bacteria</taxon>
        <taxon>Pseudomonadati</taxon>
        <taxon>Pseudomonadota</taxon>
        <taxon>Betaproteobacteria</taxon>
        <taxon>Neisseriales</taxon>
        <taxon>Neisseriaceae</taxon>
        <taxon>Neisseria</taxon>
    </lineage>
</organism>
<accession>A0A378W1Z0</accession>
<sequence>MMCICRWKTSCPPPLPVLIRVLKPSVSPEALAIRELSASFSQKGLMFGRGVCQRIKMDFGNQQQMKRSGGVDVFETNHFAVFIDGLRRNLFGGDFAEIQLSITAPLPSEKARRRIKRGRDEIVI</sequence>
<dbReference type="AlphaFoldDB" id="A0A378W1Z0"/>
<name>A0A378W1Z0_NEIGO</name>